<name>A0A411Z179_9RHOB</name>
<dbReference type="OrthoDB" id="7326703at2"/>
<dbReference type="Proteomes" id="UP000284547">
    <property type="component" value="Unassembled WGS sequence"/>
</dbReference>
<dbReference type="Pfam" id="PF01636">
    <property type="entry name" value="APH"/>
    <property type="match status" value="1"/>
</dbReference>
<proteinExistence type="predicted"/>
<dbReference type="AlphaFoldDB" id="A0A411Z179"/>
<organism evidence="2 3">
    <name type="scientific">Pseudotabrizicola alkalilacus</name>
    <dbReference type="NCBI Taxonomy" id="2305252"/>
    <lineage>
        <taxon>Bacteria</taxon>
        <taxon>Pseudomonadati</taxon>
        <taxon>Pseudomonadota</taxon>
        <taxon>Alphaproteobacteria</taxon>
        <taxon>Rhodobacterales</taxon>
        <taxon>Paracoccaceae</taxon>
        <taxon>Pseudotabrizicola</taxon>
    </lineage>
</organism>
<feature type="domain" description="Aminoglycoside phosphotransferase" evidence="1">
    <location>
        <begin position="19"/>
        <end position="202"/>
    </location>
</feature>
<evidence type="ECO:0000313" key="3">
    <source>
        <dbReference type="Proteomes" id="UP000284547"/>
    </source>
</evidence>
<evidence type="ECO:0000313" key="2">
    <source>
        <dbReference type="EMBL" id="RGP36835.1"/>
    </source>
</evidence>
<accession>A0A411Z179</accession>
<keyword evidence="3" id="KW-1185">Reference proteome</keyword>
<dbReference type="EMBL" id="QWEY01000006">
    <property type="protein sequence ID" value="RGP36835.1"/>
    <property type="molecule type" value="Genomic_DNA"/>
</dbReference>
<reference evidence="2 3" key="1">
    <citation type="submission" date="2018-08" db="EMBL/GenBank/DDBJ databases">
        <title>Flavobacterium tibetense sp. nov., isolated from a wetland YonghuCo on Tibetan Plateau.</title>
        <authorList>
            <person name="Phurbu D."/>
            <person name="Lu H."/>
            <person name="Xing P."/>
        </authorList>
    </citation>
    <scope>NUCLEOTIDE SEQUENCE [LARGE SCALE GENOMIC DNA]</scope>
    <source>
        <strain evidence="2 3">DJC</strain>
    </source>
</reference>
<dbReference type="GO" id="GO:0016740">
    <property type="term" value="F:transferase activity"/>
    <property type="evidence" value="ECO:0007669"/>
    <property type="project" value="UniProtKB-KW"/>
</dbReference>
<sequence>MADSIKPPPAALGLHPRHPLTGGHRNTVWLCDGPQGPVVAKSTRRTEAQLRWLTPLHHAARAAGFLVPSLKQSPSGHVLHQGWTIEPWVQGRAAQTSDMAALVSRIRAFHATCPVLPQRPGFCSLPELITQIRSGDIDLTPLPANILPDLRNAWAAVKDALAQPIHGDLGPANVILTDGGPCLIDWDESRVDLPALDLIHSAPQPPEITRAHLALEIASCWHSEPDHARHLLARFSLSTNGS</sequence>
<evidence type="ECO:0000259" key="1">
    <source>
        <dbReference type="Pfam" id="PF01636"/>
    </source>
</evidence>
<keyword evidence="2" id="KW-0808">Transferase</keyword>
<dbReference type="RefSeq" id="WP_118152425.1">
    <property type="nucleotide sequence ID" value="NZ_QWEY01000006.1"/>
</dbReference>
<gene>
    <name evidence="2" type="ORF">D1012_11780</name>
</gene>
<dbReference type="SUPFAM" id="SSF56112">
    <property type="entry name" value="Protein kinase-like (PK-like)"/>
    <property type="match status" value="1"/>
</dbReference>
<comment type="caution">
    <text evidence="2">The sequence shown here is derived from an EMBL/GenBank/DDBJ whole genome shotgun (WGS) entry which is preliminary data.</text>
</comment>
<dbReference type="InterPro" id="IPR002575">
    <property type="entry name" value="Aminoglycoside_PTrfase"/>
</dbReference>
<protein>
    <submittedName>
        <fullName evidence="2">Aminoglycoside phosphotransferase family protein</fullName>
    </submittedName>
</protein>
<dbReference type="InterPro" id="IPR011009">
    <property type="entry name" value="Kinase-like_dom_sf"/>
</dbReference>
<dbReference type="Gene3D" id="3.90.1200.10">
    <property type="match status" value="1"/>
</dbReference>